<name>A0A2T2Y933_9BACT</name>
<dbReference type="Gene3D" id="3.40.50.10610">
    <property type="entry name" value="ABC-type transport auxiliary lipoprotein component"/>
    <property type="match status" value="1"/>
</dbReference>
<proteinExistence type="predicted"/>
<keyword evidence="3" id="KW-1185">Reference proteome</keyword>
<accession>A0A2T2Y933</accession>
<dbReference type="GO" id="GO:0030288">
    <property type="term" value="C:outer membrane-bounded periplasmic space"/>
    <property type="evidence" value="ECO:0007669"/>
    <property type="project" value="InterPro"/>
</dbReference>
<keyword evidence="1" id="KW-0802">TPR repeat</keyword>
<dbReference type="SUPFAM" id="SSF48452">
    <property type="entry name" value="TPR-like"/>
    <property type="match status" value="1"/>
</dbReference>
<evidence type="ECO:0000313" key="2">
    <source>
        <dbReference type="EMBL" id="PSR52024.1"/>
    </source>
</evidence>
<dbReference type="EMBL" id="PYFT01000001">
    <property type="protein sequence ID" value="PSR52024.1"/>
    <property type="molecule type" value="Genomic_DNA"/>
</dbReference>
<dbReference type="InterPro" id="IPR005534">
    <property type="entry name" value="Curli_assmbl/transp-comp_CsgG"/>
</dbReference>
<sequence>MRAASTFLLLIIGLFFIHSLSVNAQSTLIITKKRPAQLDIKAYKQIAIGDIVGPSGAKNEKSLDLTDDLTSKLFNSNTYEIVDRNALAQILSSQKNSEIKTINEGTAAALSKKLSSALLIIGRLQTETIEQKPMSQKQSIVVNGCNYEHWWEATGAVTIQLKIMDVKTGKMLFSKPVSAKTKHESKPACTPTSGFDPESIAKNLIAELATEITKIVIPYEEKVQLTFDTPVITLKNPFKKLGTAINYLKIGEHDKGLEILKAYADDTSLKENLRPKAIFNYGLGLYASEKYTEAQAQFKSALVLTPDNLSYKGMYDLIDKEKAAGKGLVAK</sequence>
<dbReference type="PROSITE" id="PS50005">
    <property type="entry name" value="TPR"/>
    <property type="match status" value="1"/>
</dbReference>
<dbReference type="InterPro" id="IPR019734">
    <property type="entry name" value="TPR_rpt"/>
</dbReference>
<dbReference type="Pfam" id="PF03783">
    <property type="entry name" value="CsgG"/>
    <property type="match status" value="1"/>
</dbReference>
<reference evidence="2 3" key="1">
    <citation type="submission" date="2018-03" db="EMBL/GenBank/DDBJ databases">
        <title>Adhaeribacter sp. HMF7605 Genome sequencing and assembly.</title>
        <authorList>
            <person name="Kang H."/>
            <person name="Kang J."/>
            <person name="Cha I."/>
            <person name="Kim H."/>
            <person name="Joh K."/>
        </authorList>
    </citation>
    <scope>NUCLEOTIDE SEQUENCE [LARGE SCALE GENOMIC DNA]</scope>
    <source>
        <strain evidence="2 3">HMF7605</strain>
    </source>
</reference>
<protein>
    <submittedName>
        <fullName evidence="2">Uncharacterized protein</fullName>
    </submittedName>
</protein>
<organism evidence="2 3">
    <name type="scientific">Adhaeribacter arboris</name>
    <dbReference type="NCBI Taxonomy" id="2072846"/>
    <lineage>
        <taxon>Bacteria</taxon>
        <taxon>Pseudomonadati</taxon>
        <taxon>Bacteroidota</taxon>
        <taxon>Cytophagia</taxon>
        <taxon>Cytophagales</taxon>
        <taxon>Hymenobacteraceae</taxon>
        <taxon>Adhaeribacter</taxon>
    </lineage>
</organism>
<gene>
    <name evidence="2" type="ORF">AHMF7605_00045</name>
</gene>
<dbReference type="Proteomes" id="UP000240357">
    <property type="component" value="Unassembled WGS sequence"/>
</dbReference>
<dbReference type="InterPro" id="IPR011990">
    <property type="entry name" value="TPR-like_helical_dom_sf"/>
</dbReference>
<dbReference type="Gene3D" id="1.25.40.10">
    <property type="entry name" value="Tetratricopeptide repeat domain"/>
    <property type="match status" value="1"/>
</dbReference>
<comment type="caution">
    <text evidence="2">The sequence shown here is derived from an EMBL/GenBank/DDBJ whole genome shotgun (WGS) entry which is preliminary data.</text>
</comment>
<evidence type="ECO:0000256" key="1">
    <source>
        <dbReference type="PROSITE-ProRule" id="PRU00339"/>
    </source>
</evidence>
<dbReference type="RefSeq" id="WP_106925245.1">
    <property type="nucleotide sequence ID" value="NZ_PYFT01000001.1"/>
</dbReference>
<evidence type="ECO:0000313" key="3">
    <source>
        <dbReference type="Proteomes" id="UP000240357"/>
    </source>
</evidence>
<feature type="repeat" description="TPR" evidence="1">
    <location>
        <begin position="275"/>
        <end position="308"/>
    </location>
</feature>
<dbReference type="AlphaFoldDB" id="A0A2T2Y933"/>